<dbReference type="InterPro" id="IPR036264">
    <property type="entry name" value="Bact_exopeptidase_dim_dom"/>
</dbReference>
<dbReference type="InterPro" id="IPR011650">
    <property type="entry name" value="Peptidase_M20_dimer"/>
</dbReference>
<dbReference type="NCBIfam" id="NF005710">
    <property type="entry name" value="PRK07522.1"/>
    <property type="match status" value="1"/>
</dbReference>
<evidence type="ECO:0000256" key="7">
    <source>
        <dbReference type="ARBA" id="ARBA00022801"/>
    </source>
</evidence>
<dbReference type="Gene3D" id="3.40.630.10">
    <property type="entry name" value="Zn peptidases"/>
    <property type="match status" value="1"/>
</dbReference>
<reference evidence="11" key="1">
    <citation type="submission" date="2022-10" db="EMBL/GenBank/DDBJ databases">
        <title>YIM 151497 complete genome.</title>
        <authorList>
            <person name="Chen X."/>
        </authorList>
    </citation>
    <scope>NUCLEOTIDE SEQUENCE</scope>
    <source>
        <strain evidence="11">YIM 151497</strain>
    </source>
</reference>
<dbReference type="Pfam" id="PF01546">
    <property type="entry name" value="Peptidase_M20"/>
    <property type="match status" value="1"/>
</dbReference>
<evidence type="ECO:0000256" key="9">
    <source>
        <dbReference type="ARBA" id="ARBA00023285"/>
    </source>
</evidence>
<evidence type="ECO:0000256" key="8">
    <source>
        <dbReference type="ARBA" id="ARBA00022833"/>
    </source>
</evidence>
<comment type="cofactor">
    <cofactor evidence="1">
        <name>Zn(2+)</name>
        <dbReference type="ChEBI" id="CHEBI:29105"/>
    </cofactor>
</comment>
<protein>
    <submittedName>
        <fullName evidence="11">Acetylornithine deacetylase</fullName>
        <ecNumber evidence="11">3.5.1.16</ecNumber>
    </submittedName>
</protein>
<dbReference type="EMBL" id="CP107716">
    <property type="protein sequence ID" value="UYQ71743.1"/>
    <property type="molecule type" value="Genomic_DNA"/>
</dbReference>
<sequence>MAHRLLGETLEILADLIGFESVSADSNLEMIAYINHRLDQIGTRTYLTLNETGNKANLFATLGPPEADGGIVLSGHTDVVPVEGQDWSSDPFTATLRNRKIYGRGACDMKGFIACTLAFAPYFQEIGIKRPIHLAFTYDEEVGCLGAHVMLNELKTTGRKPSLCIVGEPTMMKIVEGNKGCCEYTTHFTGLEGHGSMPDRGVNAVEYAVQYVTKLLEIGGALKSRAPEGSRFDPPWSTIQIGKMAGGIARNIIPGQCSVEWELRHVNSGDFAFTHEQITGFVEDVLLPKMVDIHPDAAVITETIGEVAGLEPMTKSEAVALVRALTGNEDPAECVAFSTEAGLFQEMGIDTVICGPGSIEQAHKPDEFVELDQLSACLDMIEGLEKHQ</sequence>
<proteinExistence type="inferred from homology"/>
<evidence type="ECO:0000256" key="5">
    <source>
        <dbReference type="ARBA" id="ARBA00022605"/>
    </source>
</evidence>
<dbReference type="RefSeq" id="WP_264225393.1">
    <property type="nucleotide sequence ID" value="NZ_CP107716.1"/>
</dbReference>
<dbReference type="SUPFAM" id="SSF55031">
    <property type="entry name" value="Bacterial exopeptidase dimerisation domain"/>
    <property type="match status" value="1"/>
</dbReference>
<keyword evidence="6" id="KW-0479">Metal-binding</keyword>
<gene>
    <name evidence="11" type="primary">argE</name>
    <name evidence="11" type="ORF">OF122_17130</name>
</gene>
<keyword evidence="12" id="KW-1185">Reference proteome</keyword>
<dbReference type="GO" id="GO:0008777">
    <property type="term" value="F:acetylornithine deacetylase activity"/>
    <property type="evidence" value="ECO:0007669"/>
    <property type="project" value="UniProtKB-EC"/>
</dbReference>
<evidence type="ECO:0000259" key="10">
    <source>
        <dbReference type="Pfam" id="PF07687"/>
    </source>
</evidence>
<keyword evidence="8" id="KW-0862">Zinc</keyword>
<dbReference type="InterPro" id="IPR002933">
    <property type="entry name" value="Peptidase_M20"/>
</dbReference>
<dbReference type="InterPro" id="IPR001261">
    <property type="entry name" value="ArgE/DapE_CS"/>
</dbReference>
<evidence type="ECO:0000256" key="3">
    <source>
        <dbReference type="ARBA" id="ARBA00022490"/>
    </source>
</evidence>
<keyword evidence="9" id="KW-0170">Cobalt</keyword>
<feature type="domain" description="Peptidase M20 dimerisation" evidence="10">
    <location>
        <begin position="177"/>
        <end position="286"/>
    </location>
</feature>
<evidence type="ECO:0000256" key="2">
    <source>
        <dbReference type="ARBA" id="ARBA00005691"/>
    </source>
</evidence>
<accession>A0ABY6IMB8</accession>
<dbReference type="Pfam" id="PF07687">
    <property type="entry name" value="M20_dimer"/>
    <property type="match status" value="1"/>
</dbReference>
<evidence type="ECO:0000256" key="1">
    <source>
        <dbReference type="ARBA" id="ARBA00001947"/>
    </source>
</evidence>
<dbReference type="Proteomes" id="UP001163882">
    <property type="component" value="Chromosome"/>
</dbReference>
<dbReference type="Gene3D" id="3.30.70.360">
    <property type="match status" value="1"/>
</dbReference>
<evidence type="ECO:0000313" key="11">
    <source>
        <dbReference type="EMBL" id="UYQ71743.1"/>
    </source>
</evidence>
<keyword evidence="7 11" id="KW-0378">Hydrolase</keyword>
<keyword evidence="5" id="KW-0028">Amino-acid biosynthesis</keyword>
<evidence type="ECO:0000256" key="4">
    <source>
        <dbReference type="ARBA" id="ARBA00022571"/>
    </source>
</evidence>
<dbReference type="InterPro" id="IPR010169">
    <property type="entry name" value="AcOrn-deacetyl"/>
</dbReference>
<keyword evidence="3" id="KW-0963">Cytoplasm</keyword>
<dbReference type="PANTHER" id="PTHR43808">
    <property type="entry name" value="ACETYLORNITHINE DEACETYLASE"/>
    <property type="match status" value="1"/>
</dbReference>
<dbReference type="PROSITE" id="PS00759">
    <property type="entry name" value="ARGE_DAPE_CPG2_2"/>
    <property type="match status" value="1"/>
</dbReference>
<evidence type="ECO:0000256" key="6">
    <source>
        <dbReference type="ARBA" id="ARBA00022723"/>
    </source>
</evidence>
<dbReference type="NCBIfam" id="TIGR01892">
    <property type="entry name" value="AcOrn-deacetyl"/>
    <property type="match status" value="1"/>
</dbReference>
<dbReference type="InterPro" id="IPR050072">
    <property type="entry name" value="Peptidase_M20A"/>
</dbReference>
<evidence type="ECO:0000313" key="12">
    <source>
        <dbReference type="Proteomes" id="UP001163882"/>
    </source>
</evidence>
<comment type="similarity">
    <text evidence="2">Belongs to the peptidase M20A family. ArgE subfamily.</text>
</comment>
<keyword evidence="4" id="KW-0055">Arginine biosynthesis</keyword>
<dbReference type="SUPFAM" id="SSF53187">
    <property type="entry name" value="Zn-dependent exopeptidases"/>
    <property type="match status" value="1"/>
</dbReference>
<dbReference type="PANTHER" id="PTHR43808:SF31">
    <property type="entry name" value="N-ACETYL-L-CITRULLINE DEACETYLASE"/>
    <property type="match status" value="1"/>
</dbReference>
<organism evidence="11 12">
    <name type="scientific">Pelagibacterium flavum</name>
    <dbReference type="NCBI Taxonomy" id="2984530"/>
    <lineage>
        <taxon>Bacteria</taxon>
        <taxon>Pseudomonadati</taxon>
        <taxon>Pseudomonadota</taxon>
        <taxon>Alphaproteobacteria</taxon>
        <taxon>Hyphomicrobiales</taxon>
        <taxon>Devosiaceae</taxon>
        <taxon>Pelagibacterium</taxon>
    </lineage>
</organism>
<dbReference type="EC" id="3.5.1.16" evidence="11"/>
<name>A0ABY6IMB8_9HYPH</name>
<dbReference type="CDD" id="cd03894">
    <property type="entry name" value="M20_ArgE"/>
    <property type="match status" value="1"/>
</dbReference>